<name>A0A7X2HPP0_RALPI</name>
<dbReference type="InterPro" id="IPR036155">
    <property type="entry name" value="Crypto/Photolyase_N_sf"/>
</dbReference>
<dbReference type="GO" id="GO:0003913">
    <property type="term" value="F:DNA photolyase activity"/>
    <property type="evidence" value="ECO:0007669"/>
    <property type="project" value="InterPro"/>
</dbReference>
<dbReference type="NCBIfam" id="TIGR02765">
    <property type="entry name" value="crypto_DASH"/>
    <property type="match status" value="1"/>
</dbReference>
<sequence length="476" mass="53041">MCALRPAIHLAKKVGAGLECGEVLLGALSQTRQAAQGTARRTALNTVLFWFRSDLRLHDQPALRAACESGASHLVPVYCHADYEAQTPWGFARVGVHRRAVLAAALRDLARQLADLGTRLVECCGPPGKVLPALARAVGASTVVCEDIAAPYEQAEVAELRSAGLQVQTVWQSSLIDPLCLPWPVQSLPAVFTTFRQALERARIAPSTPLSPPTRLPPWPSGVLIPAGLRAPAHVANQTLSTDPRASFPYGTPEFDGGETAGLRRLAQYLERQLPHTYKRTRNALAGVDFSSKWSPWLATGALSPRRVMSELQRFEQSHGQSDGSYWLWFELLWRDYFRFLHLQHGARLYRARGLANEVRHAERPDVQAFERWRRASTGEPLVDAAMRELETTGYLSNRLRQVVASYLVHELRGDWRAGAAWFESQLVDYDVYSNQGNWLYIAGRGTDPRGGRRFNVRKQAAEYDPDGSYLRLWAA</sequence>
<dbReference type="Pfam" id="PF03441">
    <property type="entry name" value="FAD_binding_7"/>
    <property type="match status" value="1"/>
</dbReference>
<dbReference type="InterPro" id="IPR002081">
    <property type="entry name" value="Cryptochrome/DNA_photolyase_1"/>
</dbReference>
<evidence type="ECO:0000256" key="6">
    <source>
        <dbReference type="PIRSR" id="PIRSR602081-1"/>
    </source>
</evidence>
<dbReference type="Gene3D" id="1.25.40.80">
    <property type="match status" value="1"/>
</dbReference>
<dbReference type="SUPFAM" id="SSF48173">
    <property type="entry name" value="Cryptochrome/photolyase FAD-binding domain"/>
    <property type="match status" value="1"/>
</dbReference>
<keyword evidence="3 6" id="KW-0285">Flavoprotein</keyword>
<dbReference type="InterPro" id="IPR014133">
    <property type="entry name" value="Cry_DASH"/>
</dbReference>
<dbReference type="AlphaFoldDB" id="A0A7X2HPP0"/>
<proteinExistence type="inferred from homology"/>
<dbReference type="Pfam" id="PF00875">
    <property type="entry name" value="DNA_photolyase"/>
    <property type="match status" value="1"/>
</dbReference>
<dbReference type="Gene3D" id="3.40.50.620">
    <property type="entry name" value="HUPs"/>
    <property type="match status" value="1"/>
</dbReference>
<dbReference type="PANTHER" id="PTHR11455">
    <property type="entry name" value="CRYPTOCHROME"/>
    <property type="match status" value="1"/>
</dbReference>
<dbReference type="Gene3D" id="1.10.579.10">
    <property type="entry name" value="DNA Cyclobutane Dipyrimidine Photolyase, subunit A, domain 3"/>
    <property type="match status" value="1"/>
</dbReference>
<comment type="similarity">
    <text evidence="1 7">Belongs to the DNA photolyase class-1 family.</text>
</comment>
<feature type="binding site" evidence="6">
    <location>
        <begin position="331"/>
        <end position="338"/>
    </location>
    <ligand>
        <name>FAD</name>
        <dbReference type="ChEBI" id="CHEBI:57692"/>
    </ligand>
</feature>
<dbReference type="Proteomes" id="UP000441032">
    <property type="component" value="Unassembled WGS sequence"/>
</dbReference>
<evidence type="ECO:0000256" key="5">
    <source>
        <dbReference type="ARBA" id="ARBA00022991"/>
    </source>
</evidence>
<evidence type="ECO:0000313" key="10">
    <source>
        <dbReference type="Proteomes" id="UP000441032"/>
    </source>
</evidence>
<evidence type="ECO:0000256" key="4">
    <source>
        <dbReference type="ARBA" id="ARBA00022827"/>
    </source>
</evidence>
<evidence type="ECO:0000256" key="2">
    <source>
        <dbReference type="ARBA" id="ARBA00017881"/>
    </source>
</evidence>
<comment type="cofactor">
    <cofactor evidence="6 7">
        <name>FAD</name>
        <dbReference type="ChEBI" id="CHEBI:57692"/>
    </cofactor>
    <text evidence="6 7">Binds 1 FAD per subunit.</text>
</comment>
<accession>A0A7X2HPP0</accession>
<evidence type="ECO:0000256" key="3">
    <source>
        <dbReference type="ARBA" id="ARBA00022630"/>
    </source>
</evidence>
<feature type="binding site" evidence="6">
    <location>
        <position position="278"/>
    </location>
    <ligand>
        <name>FAD</name>
        <dbReference type="ChEBI" id="CHEBI:57692"/>
    </ligand>
</feature>
<dbReference type="InterPro" id="IPR018394">
    <property type="entry name" value="DNA_photolyase_1_CS_C"/>
</dbReference>
<dbReference type="PANTHER" id="PTHR11455:SF22">
    <property type="entry name" value="CRYPTOCHROME DASH"/>
    <property type="match status" value="1"/>
</dbReference>
<feature type="binding site" evidence="6">
    <location>
        <begin position="429"/>
        <end position="431"/>
    </location>
    <ligand>
        <name>FAD</name>
        <dbReference type="ChEBI" id="CHEBI:57692"/>
    </ligand>
</feature>
<evidence type="ECO:0000256" key="7">
    <source>
        <dbReference type="RuleBase" id="RU367151"/>
    </source>
</evidence>
<comment type="function">
    <text evidence="7">May have a photoreceptor function.</text>
</comment>
<dbReference type="InterPro" id="IPR005101">
    <property type="entry name" value="Cryptochr/Photolyase_FAD-bd"/>
</dbReference>
<dbReference type="InterPro" id="IPR006050">
    <property type="entry name" value="DNA_photolyase_N"/>
</dbReference>
<evidence type="ECO:0000259" key="8">
    <source>
        <dbReference type="PROSITE" id="PS51645"/>
    </source>
</evidence>
<dbReference type="PROSITE" id="PS51645">
    <property type="entry name" value="PHR_CRY_ALPHA_BETA"/>
    <property type="match status" value="1"/>
</dbReference>
<evidence type="ECO:0000313" key="9">
    <source>
        <dbReference type="EMBL" id="MRT00374.1"/>
    </source>
</evidence>
<dbReference type="GO" id="GO:0071949">
    <property type="term" value="F:FAD binding"/>
    <property type="evidence" value="ECO:0007669"/>
    <property type="project" value="TreeGrafter"/>
</dbReference>
<organism evidence="9 10">
    <name type="scientific">Ralstonia pickettii</name>
    <name type="common">Burkholderia pickettii</name>
    <dbReference type="NCBI Taxonomy" id="329"/>
    <lineage>
        <taxon>Bacteria</taxon>
        <taxon>Pseudomonadati</taxon>
        <taxon>Pseudomonadota</taxon>
        <taxon>Betaproteobacteria</taxon>
        <taxon>Burkholderiales</taxon>
        <taxon>Burkholderiaceae</taxon>
        <taxon>Ralstonia</taxon>
    </lineage>
</organism>
<evidence type="ECO:0000256" key="1">
    <source>
        <dbReference type="ARBA" id="ARBA00005862"/>
    </source>
</evidence>
<feature type="binding site" evidence="6">
    <location>
        <begin position="291"/>
        <end position="295"/>
    </location>
    <ligand>
        <name>FAD</name>
        <dbReference type="ChEBI" id="CHEBI:57692"/>
    </ligand>
</feature>
<keyword evidence="4 6" id="KW-0274">FAD</keyword>
<feature type="domain" description="Photolyase/cryptochrome alpha/beta" evidence="8">
    <location>
        <begin position="45"/>
        <end position="175"/>
    </location>
</feature>
<keyword evidence="5 7" id="KW-0157">Chromophore</keyword>
<dbReference type="GO" id="GO:0003677">
    <property type="term" value="F:DNA binding"/>
    <property type="evidence" value="ECO:0007669"/>
    <property type="project" value="TreeGrafter"/>
</dbReference>
<dbReference type="InterPro" id="IPR014729">
    <property type="entry name" value="Rossmann-like_a/b/a_fold"/>
</dbReference>
<dbReference type="PRINTS" id="PR00147">
    <property type="entry name" value="DNAPHOTLYASE"/>
</dbReference>
<gene>
    <name evidence="9" type="ORF">GJQ57_17160</name>
</gene>
<dbReference type="SUPFAM" id="SSF52425">
    <property type="entry name" value="Cryptochrome/photolyase, N-terminal domain"/>
    <property type="match status" value="1"/>
</dbReference>
<comment type="caution">
    <text evidence="9">The sequence shown here is derived from an EMBL/GenBank/DDBJ whole genome shotgun (WGS) entry which is preliminary data.</text>
</comment>
<comment type="cofactor">
    <cofactor evidence="7">
        <name>(6R)-5,10-methylene-5,6,7,8-tetrahydrofolate</name>
        <dbReference type="ChEBI" id="CHEBI:15636"/>
    </cofactor>
    <text evidence="7">Binds 1 5,10-methenyltetrahydrofolate (MTHF) per subunit.</text>
</comment>
<dbReference type="InterPro" id="IPR036134">
    <property type="entry name" value="Crypto/Photolyase_FAD-like_sf"/>
</dbReference>
<dbReference type="GO" id="GO:0000719">
    <property type="term" value="P:photoreactive repair"/>
    <property type="evidence" value="ECO:0007669"/>
    <property type="project" value="TreeGrafter"/>
</dbReference>
<reference evidence="9 10" key="1">
    <citation type="submission" date="2019-11" db="EMBL/GenBank/DDBJ databases">
        <title>Phenotypic characterization of an OXA-22 and OXA-60 co-producing Ralstonia pickettii clinical strain.</title>
        <authorList>
            <person name="He F."/>
        </authorList>
    </citation>
    <scope>NUCLEOTIDE SEQUENCE [LARGE SCALE GENOMIC DNA]</scope>
    <source>
        <strain evidence="9 10">PSLESD1</strain>
    </source>
</reference>
<dbReference type="EMBL" id="WJYN01000006">
    <property type="protein sequence ID" value="MRT00374.1"/>
    <property type="molecule type" value="Genomic_DNA"/>
</dbReference>
<protein>
    <recommendedName>
        <fullName evidence="2 7">Cryptochrome DASH</fullName>
    </recommendedName>
</protein>
<dbReference type="PROSITE" id="PS00394">
    <property type="entry name" value="DNA_PHOTOLYASES_1_1"/>
    <property type="match status" value="1"/>
</dbReference>